<dbReference type="Gene3D" id="3.90.550.10">
    <property type="entry name" value="Spore Coat Polysaccharide Biosynthesis Protein SpsA, Chain A"/>
    <property type="match status" value="1"/>
</dbReference>
<dbReference type="InterPro" id="IPR003329">
    <property type="entry name" value="Cytidylyl_trans"/>
</dbReference>
<evidence type="ECO:0000256" key="1">
    <source>
        <dbReference type="ARBA" id="ARBA00004370"/>
    </source>
</evidence>
<dbReference type="CDD" id="cd02517">
    <property type="entry name" value="CMP-KDO-Synthetase"/>
    <property type="match status" value="1"/>
</dbReference>
<dbReference type="GO" id="GO:0005829">
    <property type="term" value="C:cytosol"/>
    <property type="evidence" value="ECO:0007669"/>
    <property type="project" value="TreeGrafter"/>
</dbReference>
<evidence type="ECO:0000256" key="2">
    <source>
        <dbReference type="ARBA" id="ARBA00022679"/>
    </source>
</evidence>
<dbReference type="SUPFAM" id="SSF53448">
    <property type="entry name" value="Nucleotide-diphospho-sugar transferases"/>
    <property type="match status" value="1"/>
</dbReference>
<sequence length="234" mass="26531">MAIIVIPARLKSSRLEEKLLQDVNGKPLIQRTYENVLKSGFKIIIATDDEKILKVCEKFNAQVCLTSNTHQSGTTRISEVIEKMNIVDDEIIINVQGDEPLLPSELINQVVNCLGNSDIATLKEQIFGEDIFNENCVKVVTDKNNNALYFSRASIPFQREKIEIFKHIGLYAYRVKTIKKIVKLPMSELENVEKLEQLTPLYNGFKIKVETAIKPSGIGIDTIEDLQKLKEILK</sequence>
<organism evidence="4">
    <name type="scientific">hydrothermal vent metagenome</name>
    <dbReference type="NCBI Taxonomy" id="652676"/>
    <lineage>
        <taxon>unclassified sequences</taxon>
        <taxon>metagenomes</taxon>
        <taxon>ecological metagenomes</taxon>
    </lineage>
</organism>
<protein>
    <submittedName>
        <fullName evidence="4">3-deoxy-manno-octulosonate cytidylyltransferase</fullName>
        <ecNumber evidence="4">2.7.7.38</ecNumber>
    </submittedName>
</protein>
<gene>
    <name evidence="4" type="ORF">MNB_SUP05-5-124</name>
</gene>
<dbReference type="GO" id="GO:1901137">
    <property type="term" value="P:carbohydrate derivative biosynthetic process"/>
    <property type="evidence" value="ECO:0007669"/>
    <property type="project" value="UniProtKB-ARBA"/>
</dbReference>
<evidence type="ECO:0000313" key="4">
    <source>
        <dbReference type="EMBL" id="SFV69302.1"/>
    </source>
</evidence>
<dbReference type="NCBIfam" id="NF003952">
    <property type="entry name" value="PRK05450.1-5"/>
    <property type="match status" value="1"/>
</dbReference>
<dbReference type="EMBL" id="FPHJ01000066">
    <property type="protein sequence ID" value="SFV69302.1"/>
    <property type="molecule type" value="Genomic_DNA"/>
</dbReference>
<dbReference type="InterPro" id="IPR029044">
    <property type="entry name" value="Nucleotide-diphossugar_trans"/>
</dbReference>
<dbReference type="NCBIfam" id="TIGR00466">
    <property type="entry name" value="kdsB"/>
    <property type="match status" value="1"/>
</dbReference>
<dbReference type="HAMAP" id="MF_00057">
    <property type="entry name" value="KdsB"/>
    <property type="match status" value="1"/>
</dbReference>
<dbReference type="FunFam" id="3.90.550.10:FF:000011">
    <property type="entry name" value="3-deoxy-manno-octulosonate cytidylyltransferase"/>
    <property type="match status" value="1"/>
</dbReference>
<dbReference type="Pfam" id="PF02348">
    <property type="entry name" value="CTP_transf_3"/>
    <property type="match status" value="1"/>
</dbReference>
<accession>A0A1W1CUE9</accession>
<dbReference type="PANTHER" id="PTHR42866">
    <property type="entry name" value="3-DEOXY-MANNO-OCTULOSONATE CYTIDYLYLTRANSFERASE"/>
    <property type="match status" value="1"/>
</dbReference>
<dbReference type="InterPro" id="IPR004528">
    <property type="entry name" value="KdsB"/>
</dbReference>
<proteinExistence type="inferred from homology"/>
<keyword evidence="3 4" id="KW-0548">Nucleotidyltransferase</keyword>
<keyword evidence="2 4" id="KW-0808">Transferase</keyword>
<comment type="subcellular location">
    <subcellularLocation>
        <location evidence="1">Membrane</location>
    </subcellularLocation>
</comment>
<evidence type="ECO:0000256" key="3">
    <source>
        <dbReference type="ARBA" id="ARBA00022695"/>
    </source>
</evidence>
<dbReference type="EC" id="2.7.7.38" evidence="4"/>
<dbReference type="PANTHER" id="PTHR42866:SF2">
    <property type="entry name" value="3-DEOXY-MANNO-OCTULOSONATE CYTIDYLYLTRANSFERASE, MITOCHONDRIAL"/>
    <property type="match status" value="1"/>
</dbReference>
<dbReference type="AlphaFoldDB" id="A0A1W1CUE9"/>
<dbReference type="GO" id="GO:0044281">
    <property type="term" value="P:small molecule metabolic process"/>
    <property type="evidence" value="ECO:0007669"/>
    <property type="project" value="UniProtKB-ARBA"/>
</dbReference>
<name>A0A1W1CUE9_9ZZZZ</name>
<reference evidence="4" key="1">
    <citation type="submission" date="2016-10" db="EMBL/GenBank/DDBJ databases">
        <authorList>
            <person name="de Groot N.N."/>
        </authorList>
    </citation>
    <scope>NUCLEOTIDE SEQUENCE</scope>
</reference>
<dbReference type="GO" id="GO:0016020">
    <property type="term" value="C:membrane"/>
    <property type="evidence" value="ECO:0007669"/>
    <property type="project" value="UniProtKB-SubCell"/>
</dbReference>
<dbReference type="GO" id="GO:0008690">
    <property type="term" value="F:3-deoxy-manno-octulosonate cytidylyltransferase activity"/>
    <property type="evidence" value="ECO:0007669"/>
    <property type="project" value="UniProtKB-EC"/>
</dbReference>